<dbReference type="EMBL" id="CABVLZ010000003">
    <property type="protein sequence ID" value="VVU95056.1"/>
    <property type="molecule type" value="Genomic_DNA"/>
</dbReference>
<keyword evidence="1" id="KW-1133">Transmembrane helix</keyword>
<feature type="transmembrane region" description="Helical" evidence="1">
    <location>
        <begin position="6"/>
        <end position="26"/>
    </location>
</feature>
<keyword evidence="1" id="KW-0812">Transmembrane</keyword>
<evidence type="ECO:0000256" key="1">
    <source>
        <dbReference type="SAM" id="Phobius"/>
    </source>
</evidence>
<accession>A0A5E8CIW8</accession>
<organism evidence="2">
    <name type="scientific">seawater metagenome</name>
    <dbReference type="NCBI Taxonomy" id="1561972"/>
    <lineage>
        <taxon>unclassified sequences</taxon>
        <taxon>metagenomes</taxon>
        <taxon>ecological metagenomes</taxon>
    </lineage>
</organism>
<name>A0A5E8CIW8_9ZZZZ</name>
<gene>
    <name evidence="2" type="ORF">CPAV1605_781</name>
</gene>
<sequence>MFKIPFNVLYYSITIIIFLVKGYSFIKEFKLDSRKGIKEYAKKNKIDVLISIGDEDEALNFYPLIASLERKKILHLISVEDKRGHNIIQRKIIDSSKTLLKKESFLPDYIITLICYRPKIIIISSKNISLIFLFIAKILKIKIYIWQNNKNQYRNKIINYFSDITYNSQENHYCKNYIGNIKILNAKPYSLMSKCNELNCLLVVSHNKNNINNFLDLFNKIKKARSEQKGIFLIPLESKYEIITIFKLNSTKYYIWDNEPVDLGTIFIDYDIIIGFEKTTLKYFSKKADLCILDLKKNKDWSYVLAEVAINKTCILNYNCLNSNFQKQWIVEINTLEKLYEKILNLYNNKIEMKTLQTLAYDDINDFQKEIQLKLDNMVLDIKKNIIK</sequence>
<keyword evidence="1" id="KW-0472">Membrane</keyword>
<proteinExistence type="predicted"/>
<reference evidence="2" key="1">
    <citation type="submission" date="2019-09" db="EMBL/GenBank/DDBJ databases">
        <authorList>
            <person name="Needham M D."/>
        </authorList>
    </citation>
    <scope>NUCLEOTIDE SEQUENCE</scope>
</reference>
<protein>
    <submittedName>
        <fullName evidence="2">Uncharacterized protein</fullName>
    </submittedName>
</protein>
<evidence type="ECO:0000313" key="2">
    <source>
        <dbReference type="EMBL" id="VVU95056.1"/>
    </source>
</evidence>
<dbReference type="AlphaFoldDB" id="A0A5E8CIW8"/>